<dbReference type="PROSITE" id="PS50113">
    <property type="entry name" value="PAC"/>
    <property type="match status" value="1"/>
</dbReference>
<proteinExistence type="predicted"/>
<dbReference type="GO" id="GO:0016020">
    <property type="term" value="C:membrane"/>
    <property type="evidence" value="ECO:0007669"/>
    <property type="project" value="UniProtKB-SubCell"/>
</dbReference>
<dbReference type="SUPFAM" id="SSF55785">
    <property type="entry name" value="PYP-like sensor domain (PAS domain)"/>
    <property type="match status" value="2"/>
</dbReference>
<dbReference type="InterPro" id="IPR000014">
    <property type="entry name" value="PAS"/>
</dbReference>
<dbReference type="EMBL" id="RQHW01000013">
    <property type="protein sequence ID" value="TGN20402.1"/>
    <property type="molecule type" value="Genomic_DNA"/>
</dbReference>
<dbReference type="CDD" id="cd00130">
    <property type="entry name" value="PAS"/>
    <property type="match status" value="1"/>
</dbReference>
<dbReference type="NCBIfam" id="TIGR00229">
    <property type="entry name" value="sensory_box"/>
    <property type="match status" value="2"/>
</dbReference>
<dbReference type="Pfam" id="PF13426">
    <property type="entry name" value="PAS_9"/>
    <property type="match status" value="1"/>
</dbReference>
<comment type="caution">
    <text evidence="16">The sequence shown here is derived from an EMBL/GenBank/DDBJ whole genome shotgun (WGS) entry which is preliminary data.</text>
</comment>
<comment type="catalytic activity">
    <reaction evidence="1">
        <text>ATP + protein L-histidine = ADP + protein N-phospho-L-histidine.</text>
        <dbReference type="EC" id="2.7.13.3"/>
    </reaction>
</comment>
<dbReference type="CDD" id="cd00075">
    <property type="entry name" value="HATPase"/>
    <property type="match status" value="1"/>
</dbReference>
<dbReference type="SMART" id="SM00091">
    <property type="entry name" value="PAS"/>
    <property type="match status" value="2"/>
</dbReference>
<dbReference type="InterPro" id="IPR005467">
    <property type="entry name" value="His_kinase_dom"/>
</dbReference>
<dbReference type="GO" id="GO:0007234">
    <property type="term" value="P:osmosensory signaling via phosphorelay pathway"/>
    <property type="evidence" value="ECO:0007669"/>
    <property type="project" value="TreeGrafter"/>
</dbReference>
<evidence type="ECO:0000256" key="9">
    <source>
        <dbReference type="ARBA" id="ARBA00022840"/>
    </source>
</evidence>
<feature type="domain" description="PAC" evidence="15">
    <location>
        <begin position="220"/>
        <end position="270"/>
    </location>
</feature>
<keyword evidence="11" id="KW-0902">Two-component regulatory system</keyword>
<dbReference type="PANTHER" id="PTHR42878">
    <property type="entry name" value="TWO-COMPONENT HISTIDINE KINASE"/>
    <property type="match status" value="1"/>
</dbReference>
<evidence type="ECO:0000256" key="2">
    <source>
        <dbReference type="ARBA" id="ARBA00004141"/>
    </source>
</evidence>
<dbReference type="PANTHER" id="PTHR42878:SF7">
    <property type="entry name" value="SENSOR HISTIDINE KINASE GLRK"/>
    <property type="match status" value="1"/>
</dbReference>
<evidence type="ECO:0000256" key="5">
    <source>
        <dbReference type="ARBA" id="ARBA00022679"/>
    </source>
</evidence>
<dbReference type="InterPro" id="IPR003594">
    <property type="entry name" value="HATPase_dom"/>
</dbReference>
<dbReference type="Pfam" id="PF00512">
    <property type="entry name" value="HisKA"/>
    <property type="match status" value="1"/>
</dbReference>
<keyword evidence="5" id="KW-0808">Transferase</keyword>
<dbReference type="AlphaFoldDB" id="A0A4R9M2Q4"/>
<accession>A0A4R9M2Q4</accession>
<dbReference type="EC" id="2.7.13.3" evidence="3"/>
<reference evidence="16" key="1">
    <citation type="journal article" date="2019" name="PLoS Negl. Trop. Dis.">
        <title>Revisiting the worldwide diversity of Leptospira species in the environment.</title>
        <authorList>
            <person name="Vincent A.T."/>
            <person name="Schiettekatte O."/>
            <person name="Bourhy P."/>
            <person name="Veyrier F.J."/>
            <person name="Picardeau M."/>
        </authorList>
    </citation>
    <scope>NUCLEOTIDE SEQUENCE [LARGE SCALE GENOMIC DNA]</scope>
    <source>
        <strain evidence="16">201300427</strain>
    </source>
</reference>
<dbReference type="FunFam" id="1.10.287.130:FF:000001">
    <property type="entry name" value="Two-component sensor histidine kinase"/>
    <property type="match status" value="1"/>
</dbReference>
<dbReference type="InterPro" id="IPR035965">
    <property type="entry name" value="PAS-like_dom_sf"/>
</dbReference>
<dbReference type="InterPro" id="IPR050351">
    <property type="entry name" value="BphY/WalK/GraS-like"/>
</dbReference>
<evidence type="ECO:0000256" key="4">
    <source>
        <dbReference type="ARBA" id="ARBA00022553"/>
    </source>
</evidence>
<dbReference type="SMART" id="SM00387">
    <property type="entry name" value="HATPase_c"/>
    <property type="match status" value="1"/>
</dbReference>
<evidence type="ECO:0000256" key="6">
    <source>
        <dbReference type="ARBA" id="ARBA00022692"/>
    </source>
</evidence>
<dbReference type="RefSeq" id="WP_135759266.1">
    <property type="nucleotide sequence ID" value="NZ_RQHW01000013.1"/>
</dbReference>
<dbReference type="PROSITE" id="PS50109">
    <property type="entry name" value="HIS_KIN"/>
    <property type="match status" value="1"/>
</dbReference>
<dbReference type="InterPro" id="IPR004358">
    <property type="entry name" value="Sig_transdc_His_kin-like_C"/>
</dbReference>
<dbReference type="Gene3D" id="1.10.287.130">
    <property type="match status" value="1"/>
</dbReference>
<keyword evidence="17" id="KW-1185">Reference proteome</keyword>
<dbReference type="InterPro" id="IPR036097">
    <property type="entry name" value="HisK_dim/P_sf"/>
</dbReference>
<evidence type="ECO:0000313" key="16">
    <source>
        <dbReference type="EMBL" id="TGN20402.1"/>
    </source>
</evidence>
<evidence type="ECO:0000256" key="11">
    <source>
        <dbReference type="ARBA" id="ARBA00023012"/>
    </source>
</evidence>
<keyword evidence="12" id="KW-0472">Membrane</keyword>
<dbReference type="SUPFAM" id="SSF47384">
    <property type="entry name" value="Homodimeric domain of signal transducing histidine kinase"/>
    <property type="match status" value="1"/>
</dbReference>
<evidence type="ECO:0000256" key="10">
    <source>
        <dbReference type="ARBA" id="ARBA00022989"/>
    </source>
</evidence>
<dbReference type="Pfam" id="PF02518">
    <property type="entry name" value="HATPase_c"/>
    <property type="match status" value="1"/>
</dbReference>
<dbReference type="Gene3D" id="3.30.565.10">
    <property type="entry name" value="Histidine kinase-like ATPase, C-terminal domain"/>
    <property type="match status" value="1"/>
</dbReference>
<keyword evidence="9" id="KW-0067">ATP-binding</keyword>
<feature type="domain" description="Histidine kinase" evidence="13">
    <location>
        <begin position="306"/>
        <end position="534"/>
    </location>
</feature>
<evidence type="ECO:0000259" key="15">
    <source>
        <dbReference type="PROSITE" id="PS50113"/>
    </source>
</evidence>
<dbReference type="PRINTS" id="PR00344">
    <property type="entry name" value="BCTRLSENSOR"/>
</dbReference>
<dbReference type="SUPFAM" id="SSF55874">
    <property type="entry name" value="ATPase domain of HSP90 chaperone/DNA topoisomerase II/histidine kinase"/>
    <property type="match status" value="1"/>
</dbReference>
<evidence type="ECO:0000313" key="17">
    <source>
        <dbReference type="Proteomes" id="UP000298058"/>
    </source>
</evidence>
<dbReference type="Gene3D" id="3.30.450.20">
    <property type="entry name" value="PAS domain"/>
    <property type="match status" value="2"/>
</dbReference>
<dbReference type="GO" id="GO:0000155">
    <property type="term" value="F:phosphorelay sensor kinase activity"/>
    <property type="evidence" value="ECO:0007669"/>
    <property type="project" value="InterPro"/>
</dbReference>
<gene>
    <name evidence="16" type="ORF">EHS15_04105</name>
</gene>
<dbReference type="GO" id="GO:0030295">
    <property type="term" value="F:protein kinase activator activity"/>
    <property type="evidence" value="ECO:0007669"/>
    <property type="project" value="TreeGrafter"/>
</dbReference>
<feature type="domain" description="PAS" evidence="14">
    <location>
        <begin position="143"/>
        <end position="213"/>
    </location>
</feature>
<dbReference type="InterPro" id="IPR036890">
    <property type="entry name" value="HATPase_C_sf"/>
</dbReference>
<dbReference type="InterPro" id="IPR000700">
    <property type="entry name" value="PAS-assoc_C"/>
</dbReference>
<dbReference type="OrthoDB" id="9770795at2"/>
<dbReference type="SMART" id="SM00388">
    <property type="entry name" value="HisKA"/>
    <property type="match status" value="1"/>
</dbReference>
<comment type="subcellular location">
    <subcellularLocation>
        <location evidence="2">Membrane</location>
        <topology evidence="2">Multi-pass membrane protein</topology>
    </subcellularLocation>
</comment>
<evidence type="ECO:0000256" key="1">
    <source>
        <dbReference type="ARBA" id="ARBA00000085"/>
    </source>
</evidence>
<evidence type="ECO:0000256" key="3">
    <source>
        <dbReference type="ARBA" id="ARBA00012438"/>
    </source>
</evidence>
<dbReference type="GO" id="GO:0005524">
    <property type="term" value="F:ATP binding"/>
    <property type="evidence" value="ECO:0007669"/>
    <property type="project" value="UniProtKB-KW"/>
</dbReference>
<dbReference type="InterPro" id="IPR003661">
    <property type="entry name" value="HisK_dim/P_dom"/>
</dbReference>
<dbReference type="Proteomes" id="UP000298058">
    <property type="component" value="Unassembled WGS sequence"/>
</dbReference>
<keyword evidence="7" id="KW-0547">Nucleotide-binding</keyword>
<name>A0A4R9M2Q4_9LEPT</name>
<sequence length="537" mass="62232">MSSLKITERIWQNPRSFSSEEVLRELENLLRSNPDYWLKFTSSGIIVDYKPSRYLKMDISPEEMLGKHLSDGLPEYLVSITLEAIAYLNERKNQVFWKEYQYLHDGEFRHAEVRFVVLYDGYIVSTHRDITERKRLEAAFLESESRFLSMAQNAADSIVIINDDGMIQFFNKAAERTFGYKQEELLGKSVYFIVPPGNNERRYRYLSRYLKNKNRIINGMGRELVAKRKSGDLFPCELSVGEFKTNSGTMLTGIIRDISQRKMQEAEIYQYRNHLEDLVEKQTMDLKIAKNVAEEASYMKSLFLANISHELKTPIHAILSYAELGEEKANSATPEKIQEYFQIIDASGKRLLGLLENLLDLAKLESGKMKYIYEKSCLKDTVKHVISELRAILEKKSVKVIFEETEERWEAEFDYERIEQVVRNILSNALKFVPDHTNIEIKKIEREFIPRKTENYVKGIGLQIRDFGPGIPDEDIDKIFEKFIQSKQVKAGTKGTGLGLSISREIVNDHHGLLYAENHEEGGAVFTMLLPRKREGL</sequence>
<evidence type="ECO:0000256" key="12">
    <source>
        <dbReference type="ARBA" id="ARBA00023136"/>
    </source>
</evidence>
<dbReference type="InterPro" id="IPR001610">
    <property type="entry name" value="PAC"/>
</dbReference>
<protein>
    <recommendedName>
        <fullName evidence="3">histidine kinase</fullName>
        <ecNumber evidence="3">2.7.13.3</ecNumber>
    </recommendedName>
</protein>
<keyword evidence="6" id="KW-0812">Transmembrane</keyword>
<dbReference type="GO" id="GO:0000156">
    <property type="term" value="F:phosphorelay response regulator activity"/>
    <property type="evidence" value="ECO:0007669"/>
    <property type="project" value="TreeGrafter"/>
</dbReference>
<dbReference type="CDD" id="cd00082">
    <property type="entry name" value="HisKA"/>
    <property type="match status" value="1"/>
</dbReference>
<dbReference type="SMART" id="SM00086">
    <property type="entry name" value="PAC"/>
    <property type="match status" value="2"/>
</dbReference>
<evidence type="ECO:0000259" key="14">
    <source>
        <dbReference type="PROSITE" id="PS50112"/>
    </source>
</evidence>
<keyword evidence="4" id="KW-0597">Phosphoprotein</keyword>
<organism evidence="16 17">
    <name type="scientific">Leptospira idonii</name>
    <dbReference type="NCBI Taxonomy" id="1193500"/>
    <lineage>
        <taxon>Bacteria</taxon>
        <taxon>Pseudomonadati</taxon>
        <taxon>Spirochaetota</taxon>
        <taxon>Spirochaetia</taxon>
        <taxon>Leptospirales</taxon>
        <taxon>Leptospiraceae</taxon>
        <taxon>Leptospira</taxon>
    </lineage>
</organism>
<evidence type="ECO:0000256" key="7">
    <source>
        <dbReference type="ARBA" id="ARBA00022741"/>
    </source>
</evidence>
<evidence type="ECO:0000259" key="13">
    <source>
        <dbReference type="PROSITE" id="PS50109"/>
    </source>
</evidence>
<keyword evidence="10" id="KW-1133">Transmembrane helix</keyword>
<dbReference type="PROSITE" id="PS50112">
    <property type="entry name" value="PAS"/>
    <property type="match status" value="1"/>
</dbReference>
<keyword evidence="8" id="KW-0418">Kinase</keyword>
<evidence type="ECO:0000256" key="8">
    <source>
        <dbReference type="ARBA" id="ARBA00022777"/>
    </source>
</evidence>